<sequence>MIHRRLCGGDHCSFRRRSHSLIAINSRVEIAADPRRVVDASLTALYERGSGTISLFTNLLCVRSYSRRRRSSRGEAGAEADGAVRRTETEDLTSSISHRRYELSVAVCCMGGGATSAKAVPTVEQREQREENMRRREREKRKRKPRAKIGLGRVALSSCIT</sequence>
<feature type="region of interest" description="Disordered" evidence="1">
    <location>
        <begin position="119"/>
        <end position="147"/>
    </location>
</feature>
<evidence type="ECO:0000313" key="2">
    <source>
        <dbReference type="EMBL" id="EXB96172.1"/>
    </source>
</evidence>
<organism evidence="2 3">
    <name type="scientific">Morus notabilis</name>
    <dbReference type="NCBI Taxonomy" id="981085"/>
    <lineage>
        <taxon>Eukaryota</taxon>
        <taxon>Viridiplantae</taxon>
        <taxon>Streptophyta</taxon>
        <taxon>Embryophyta</taxon>
        <taxon>Tracheophyta</taxon>
        <taxon>Spermatophyta</taxon>
        <taxon>Magnoliopsida</taxon>
        <taxon>eudicotyledons</taxon>
        <taxon>Gunneridae</taxon>
        <taxon>Pentapetalae</taxon>
        <taxon>rosids</taxon>
        <taxon>fabids</taxon>
        <taxon>Rosales</taxon>
        <taxon>Moraceae</taxon>
        <taxon>Moreae</taxon>
        <taxon>Morus</taxon>
    </lineage>
</organism>
<dbReference type="Proteomes" id="UP000030645">
    <property type="component" value="Unassembled WGS sequence"/>
</dbReference>
<accession>W9SAD8</accession>
<reference evidence="3" key="1">
    <citation type="submission" date="2013-01" db="EMBL/GenBank/DDBJ databases">
        <title>Draft Genome Sequence of a Mulberry Tree, Morus notabilis C.K. Schneid.</title>
        <authorList>
            <person name="He N."/>
            <person name="Zhao S."/>
        </authorList>
    </citation>
    <scope>NUCLEOTIDE SEQUENCE</scope>
</reference>
<name>W9SAD8_9ROSA</name>
<feature type="compositionally biased region" description="Basic residues" evidence="1">
    <location>
        <begin position="137"/>
        <end position="147"/>
    </location>
</feature>
<gene>
    <name evidence="2" type="ORF">L484_017020</name>
</gene>
<evidence type="ECO:0000313" key="3">
    <source>
        <dbReference type="Proteomes" id="UP000030645"/>
    </source>
</evidence>
<dbReference type="AlphaFoldDB" id="W9SAD8"/>
<proteinExistence type="predicted"/>
<protein>
    <submittedName>
        <fullName evidence="2">Uncharacterized protein</fullName>
    </submittedName>
</protein>
<keyword evidence="3" id="KW-1185">Reference proteome</keyword>
<feature type="region of interest" description="Disordered" evidence="1">
    <location>
        <begin position="72"/>
        <end position="91"/>
    </location>
</feature>
<evidence type="ECO:0000256" key="1">
    <source>
        <dbReference type="SAM" id="MobiDB-lite"/>
    </source>
</evidence>
<feature type="compositionally biased region" description="Basic and acidic residues" evidence="1">
    <location>
        <begin position="124"/>
        <end position="136"/>
    </location>
</feature>
<dbReference type="EMBL" id="KE345237">
    <property type="protein sequence ID" value="EXB96172.1"/>
    <property type="molecule type" value="Genomic_DNA"/>
</dbReference>